<dbReference type="Pfam" id="PF00072">
    <property type="entry name" value="Response_reg"/>
    <property type="match status" value="1"/>
</dbReference>
<dbReference type="AlphaFoldDB" id="A0AAE9ZCT5"/>
<dbReference type="InterPro" id="IPR011006">
    <property type="entry name" value="CheY-like_superfamily"/>
</dbReference>
<keyword evidence="7" id="KW-0808">Transferase</keyword>
<dbReference type="EC" id="2.7.13.3" evidence="2"/>
<keyword evidence="8" id="KW-1185">Reference proteome</keyword>
<dbReference type="SMART" id="SM00448">
    <property type="entry name" value="REC"/>
    <property type="match status" value="1"/>
</dbReference>
<keyword evidence="3 4" id="KW-0597">Phosphoprotein</keyword>
<name>A0AAE9ZCT5_9PROT</name>
<evidence type="ECO:0000256" key="2">
    <source>
        <dbReference type="ARBA" id="ARBA00012438"/>
    </source>
</evidence>
<comment type="catalytic activity">
    <reaction evidence="1">
        <text>ATP + protein L-histidine = ADP + protein N-phospho-L-histidine.</text>
        <dbReference type="EC" id="2.7.13.3"/>
    </reaction>
</comment>
<dbReference type="PANTHER" id="PTHR43547:SF2">
    <property type="entry name" value="HYBRID SIGNAL TRANSDUCTION HISTIDINE KINASE C"/>
    <property type="match status" value="1"/>
</dbReference>
<evidence type="ECO:0000256" key="1">
    <source>
        <dbReference type="ARBA" id="ARBA00000085"/>
    </source>
</evidence>
<dbReference type="RefSeq" id="WP_274492967.1">
    <property type="nucleotide sequence ID" value="NZ_CP118166.1"/>
</dbReference>
<keyword evidence="7" id="KW-0418">Kinase</keyword>
<evidence type="ECO:0000313" key="7">
    <source>
        <dbReference type="EMBL" id="WDI31145.1"/>
    </source>
</evidence>
<dbReference type="KEGG" id="hfl:PUV54_14430"/>
<dbReference type="Gene3D" id="3.30.565.10">
    <property type="entry name" value="Histidine kinase-like ATPase, C-terminal domain"/>
    <property type="match status" value="1"/>
</dbReference>
<dbReference type="Gene3D" id="1.10.287.130">
    <property type="match status" value="1"/>
</dbReference>
<dbReference type="CDD" id="cd17569">
    <property type="entry name" value="REC_HupR-like"/>
    <property type="match status" value="1"/>
</dbReference>
<dbReference type="InterPro" id="IPR036890">
    <property type="entry name" value="HATPase_C_sf"/>
</dbReference>
<dbReference type="Pfam" id="PF02518">
    <property type="entry name" value="HATPase_c"/>
    <property type="match status" value="1"/>
</dbReference>
<dbReference type="EMBL" id="CP118166">
    <property type="protein sequence ID" value="WDI31145.1"/>
    <property type="molecule type" value="Genomic_DNA"/>
</dbReference>
<feature type="domain" description="Histidine kinase" evidence="5">
    <location>
        <begin position="155"/>
        <end position="373"/>
    </location>
</feature>
<dbReference type="Pfam" id="PF00512">
    <property type="entry name" value="HisKA"/>
    <property type="match status" value="1"/>
</dbReference>
<gene>
    <name evidence="7" type="ORF">PUV54_14430</name>
</gene>
<evidence type="ECO:0000256" key="3">
    <source>
        <dbReference type="ARBA" id="ARBA00022553"/>
    </source>
</evidence>
<dbReference type="PROSITE" id="PS50109">
    <property type="entry name" value="HIS_KIN"/>
    <property type="match status" value="1"/>
</dbReference>
<dbReference type="InterPro" id="IPR005467">
    <property type="entry name" value="His_kinase_dom"/>
</dbReference>
<dbReference type="SUPFAM" id="SSF55874">
    <property type="entry name" value="ATPase domain of HSP90 chaperone/DNA topoisomerase II/histidine kinase"/>
    <property type="match status" value="1"/>
</dbReference>
<feature type="modified residue" description="4-aspartylphosphate" evidence="4">
    <location>
        <position position="57"/>
    </location>
</feature>
<dbReference type="InterPro" id="IPR001789">
    <property type="entry name" value="Sig_transdc_resp-reg_receiver"/>
</dbReference>
<reference evidence="7" key="1">
    <citation type="submission" date="2023-02" db="EMBL/GenBank/DDBJ databases">
        <title>Genome sequence of Hyphococcus flavus.</title>
        <authorList>
            <person name="Rong J.-C."/>
            <person name="Zhao Q."/>
            <person name="Yi M."/>
            <person name="Wu J.-Y."/>
        </authorList>
    </citation>
    <scope>NUCLEOTIDE SEQUENCE</scope>
    <source>
        <strain evidence="7">MCCC 1K03223</strain>
    </source>
</reference>
<evidence type="ECO:0000259" key="6">
    <source>
        <dbReference type="PROSITE" id="PS50110"/>
    </source>
</evidence>
<organism evidence="7 8">
    <name type="scientific">Hyphococcus flavus</name>
    <dbReference type="NCBI Taxonomy" id="1866326"/>
    <lineage>
        <taxon>Bacteria</taxon>
        <taxon>Pseudomonadati</taxon>
        <taxon>Pseudomonadota</taxon>
        <taxon>Alphaproteobacteria</taxon>
        <taxon>Parvularculales</taxon>
        <taxon>Parvularculaceae</taxon>
        <taxon>Hyphococcus</taxon>
    </lineage>
</organism>
<dbReference type="InterPro" id="IPR003594">
    <property type="entry name" value="HATPase_dom"/>
</dbReference>
<accession>A0AAE9ZCT5</accession>
<evidence type="ECO:0000256" key="4">
    <source>
        <dbReference type="PROSITE-ProRule" id="PRU00169"/>
    </source>
</evidence>
<dbReference type="InterPro" id="IPR036097">
    <property type="entry name" value="HisK_dim/P_sf"/>
</dbReference>
<dbReference type="GO" id="GO:0000155">
    <property type="term" value="F:phosphorelay sensor kinase activity"/>
    <property type="evidence" value="ECO:0007669"/>
    <property type="project" value="InterPro"/>
</dbReference>
<dbReference type="PANTHER" id="PTHR43547">
    <property type="entry name" value="TWO-COMPONENT HISTIDINE KINASE"/>
    <property type="match status" value="1"/>
</dbReference>
<dbReference type="SMART" id="SM00388">
    <property type="entry name" value="HisKA"/>
    <property type="match status" value="1"/>
</dbReference>
<feature type="domain" description="Response regulatory" evidence="6">
    <location>
        <begin position="8"/>
        <end position="123"/>
    </location>
</feature>
<dbReference type="SMART" id="SM00387">
    <property type="entry name" value="HATPase_c"/>
    <property type="match status" value="1"/>
</dbReference>
<dbReference type="SUPFAM" id="SSF52172">
    <property type="entry name" value="CheY-like"/>
    <property type="match status" value="1"/>
</dbReference>
<evidence type="ECO:0000313" key="8">
    <source>
        <dbReference type="Proteomes" id="UP001214043"/>
    </source>
</evidence>
<protein>
    <recommendedName>
        <fullName evidence="2">histidine kinase</fullName>
        <ecNumber evidence="2">2.7.13.3</ecNumber>
    </recommendedName>
</protein>
<sequence length="383" mass="41604">MMTSQPDKILLVDDEPKLISALRRRLSGEFSIVTANSGAEALQVIDNDPHIAVIVADMQMPGMNGIELLKHVKEKAPSIRRLMLTGNSDQETAVAAVNEGRVMRFMRKPCDHETLKSALREALDEFAFQHADTIPSNSPAPSDGAEDARNAFLSMMSHELKTPLNHIIGFAKVLQEQKDIGEDNGSLEFLTHIRDSGEEMLTLVNRILEFSRLRSEAQSSNDESVDIVDVVNSEIQNIRKEARAKAITISVDSLRLKADVVSNPDEARTAIRELLSNAVKFNKDEGHISVLIKCDRDQTAVRISDSGGGAPAAVVEQLAAPFQQANNGYDRGKEGVGLGLALVSTIAQSNNISFRFETGAGGAVATLVFQRPSVETLVEHSAA</sequence>
<dbReference type="Gene3D" id="3.40.50.2300">
    <property type="match status" value="1"/>
</dbReference>
<dbReference type="SUPFAM" id="SSF47384">
    <property type="entry name" value="Homodimeric domain of signal transducing histidine kinase"/>
    <property type="match status" value="1"/>
</dbReference>
<dbReference type="PROSITE" id="PS50110">
    <property type="entry name" value="RESPONSE_REGULATORY"/>
    <property type="match status" value="1"/>
</dbReference>
<dbReference type="CDD" id="cd00082">
    <property type="entry name" value="HisKA"/>
    <property type="match status" value="1"/>
</dbReference>
<proteinExistence type="predicted"/>
<evidence type="ECO:0000259" key="5">
    <source>
        <dbReference type="PROSITE" id="PS50109"/>
    </source>
</evidence>
<dbReference type="InterPro" id="IPR003661">
    <property type="entry name" value="HisK_dim/P_dom"/>
</dbReference>
<dbReference type="Proteomes" id="UP001214043">
    <property type="component" value="Chromosome"/>
</dbReference>